<dbReference type="EMBL" id="OUUY01000146">
    <property type="protein sequence ID" value="SPQ02155.1"/>
    <property type="molecule type" value="Genomic_DNA"/>
</dbReference>
<evidence type="ECO:0000313" key="3">
    <source>
        <dbReference type="Proteomes" id="UP000245125"/>
    </source>
</evidence>
<evidence type="ECO:0008006" key="4">
    <source>
        <dbReference type="Google" id="ProtNLM"/>
    </source>
</evidence>
<reference evidence="3" key="1">
    <citation type="submission" date="2018-03" db="EMBL/GenBank/DDBJ databases">
        <authorList>
            <person name="Zecchin S."/>
        </authorList>
    </citation>
    <scope>NUCLEOTIDE SEQUENCE [LARGE SCALE GENOMIC DNA]</scope>
</reference>
<name>A0A2U3QLB7_9BACT</name>
<organism evidence="2 3">
    <name type="scientific">Candidatus Sulfobium mesophilum</name>
    <dbReference type="NCBI Taxonomy" id="2016548"/>
    <lineage>
        <taxon>Bacteria</taxon>
        <taxon>Pseudomonadati</taxon>
        <taxon>Nitrospirota</taxon>
        <taxon>Nitrospiria</taxon>
        <taxon>Nitrospirales</taxon>
        <taxon>Nitrospiraceae</taxon>
        <taxon>Candidatus Sulfobium</taxon>
    </lineage>
</organism>
<evidence type="ECO:0000313" key="2">
    <source>
        <dbReference type="EMBL" id="SPQ02155.1"/>
    </source>
</evidence>
<keyword evidence="3" id="KW-1185">Reference proteome</keyword>
<keyword evidence="1" id="KW-0472">Membrane</keyword>
<evidence type="ECO:0000256" key="1">
    <source>
        <dbReference type="SAM" id="Phobius"/>
    </source>
</evidence>
<protein>
    <recommendedName>
        <fullName evidence="4">Branched-chain amino acid ABC transporter permease</fullName>
    </recommendedName>
</protein>
<dbReference type="Proteomes" id="UP000245125">
    <property type="component" value="Unassembled WGS sequence"/>
</dbReference>
<proteinExistence type="predicted"/>
<accession>A0A2U3QLB7</accession>
<sequence length="50" mass="5480">MILGILESFSIWILPAAYKDAISIAILLIILFVRPSGIFGSAEAARLKEF</sequence>
<feature type="transmembrane region" description="Helical" evidence="1">
    <location>
        <begin position="12"/>
        <end position="33"/>
    </location>
</feature>
<keyword evidence="1" id="KW-1133">Transmembrane helix</keyword>
<gene>
    <name evidence="2" type="ORF">NBG4_940010</name>
</gene>
<dbReference type="AlphaFoldDB" id="A0A2U3QLB7"/>
<keyword evidence="1" id="KW-0812">Transmembrane</keyword>